<dbReference type="Proteomes" id="UP000509761">
    <property type="component" value="Chromosome"/>
</dbReference>
<keyword evidence="3" id="KW-1185">Reference proteome</keyword>
<dbReference type="EMBL" id="CP054580">
    <property type="protein sequence ID" value="QKS25241.1"/>
    <property type="molecule type" value="Genomic_DNA"/>
</dbReference>
<dbReference type="RefSeq" id="WP_022522008.1">
    <property type="nucleotide sequence ID" value="NZ_CP054580.1"/>
</dbReference>
<accession>A0A6N0Z5C5</accession>
<evidence type="ECO:0000259" key="1">
    <source>
        <dbReference type="Pfam" id="PF09937"/>
    </source>
</evidence>
<gene>
    <name evidence="2" type="ORF">FX987_03037</name>
</gene>
<sequence>MAQVINPTSFPHALYRKLGPGDQEYDVVVVRATYQFTEDNWPLFEASHQQPIRWQATLEGDNDNLYAQVITDDRDVLLGKLSTEVHVHGTLRSPTGQPRSTWQVRVQVGPLDKRLIVRGPREFRWQLLGGWRVTDPSPVSEVPLDYRYAFGGHYSLPDGDALANTLYYPAGRGWLPSRADYKRVSSEVIRYLKPDLNAVTRLPAPQLEDPDWLVTSPFDRPAPASFGPIAPLWEPRVSYQGTFDNHWKTQRLPYWPEDFDYRFHHSAPADLIAPDYLRGDELMILTDMSEKPLFTQALKKLGPLRPDEVYGFEPALVAGGEWSVNNLAKLNLDIHLTILRQMAPPEIPFSGVKVDID</sequence>
<dbReference type="Pfam" id="PF09937">
    <property type="entry name" value="DUF2169"/>
    <property type="match status" value="1"/>
</dbReference>
<dbReference type="AlphaFoldDB" id="A0A653X8S1"/>
<proteinExistence type="predicted"/>
<evidence type="ECO:0000313" key="3">
    <source>
        <dbReference type="Proteomes" id="UP000509761"/>
    </source>
</evidence>
<evidence type="ECO:0000313" key="2">
    <source>
        <dbReference type="EMBL" id="QKS25241.1"/>
    </source>
</evidence>
<protein>
    <recommendedName>
        <fullName evidence="1">DUF2169 domain-containing protein</fullName>
    </recommendedName>
</protein>
<name>A0A653X8S1_9GAMM</name>
<reference evidence="2 3" key="1">
    <citation type="submission" date="2019-12" db="EMBL/GenBank/DDBJ databases">
        <title>Genome sequencing and assembly of endphytes of Porphyra tenera.</title>
        <authorList>
            <person name="Park J.M."/>
            <person name="Shin R."/>
            <person name="Jo S.H."/>
        </authorList>
    </citation>
    <scope>NUCLEOTIDE SEQUENCE [LARGE SCALE GENOMIC DNA]</scope>
    <source>
        <strain evidence="2 3">GPM3</strain>
    </source>
</reference>
<feature type="domain" description="DUF2169" evidence="1">
    <location>
        <begin position="23"/>
        <end position="292"/>
    </location>
</feature>
<accession>A0A653X8S1</accession>
<organism evidence="2 3">
    <name type="scientific">Vreelandella titanicae</name>
    <dbReference type="NCBI Taxonomy" id="664683"/>
    <lineage>
        <taxon>Bacteria</taxon>
        <taxon>Pseudomonadati</taxon>
        <taxon>Pseudomonadota</taxon>
        <taxon>Gammaproteobacteria</taxon>
        <taxon>Oceanospirillales</taxon>
        <taxon>Halomonadaceae</taxon>
        <taxon>Vreelandella</taxon>
    </lineage>
</organism>
<dbReference type="InterPro" id="IPR018683">
    <property type="entry name" value="DUF2169"/>
</dbReference>